<dbReference type="KEGG" id="fpf:DCC35_11295"/>
<keyword evidence="4" id="KW-1185">Reference proteome</keyword>
<evidence type="ECO:0000313" key="4">
    <source>
        <dbReference type="Proteomes" id="UP000298616"/>
    </source>
</evidence>
<protein>
    <submittedName>
        <fullName evidence="3">Uncharacterized protein</fullName>
    </submittedName>
</protein>
<reference evidence="3 4" key="1">
    <citation type="submission" date="2018-04" db="EMBL/GenBank/DDBJ databases">
        <title>Complete genome uncultured novel isolate.</title>
        <authorList>
            <person name="Merlino G."/>
        </authorList>
    </citation>
    <scope>NUCLEOTIDE SEQUENCE [LARGE SCALE GENOMIC DNA]</scope>
    <source>
        <strain evidence="4">R1DC9</strain>
    </source>
</reference>
<name>A0A4D7JP61_9BACT</name>
<accession>A0A4D7JP61</accession>
<feature type="domain" description="Neuraminidase-like" evidence="1">
    <location>
        <begin position="896"/>
        <end position="1019"/>
    </location>
</feature>
<dbReference type="EMBL" id="CP028923">
    <property type="protein sequence ID" value="QCK15290.1"/>
    <property type="molecule type" value="Genomic_DNA"/>
</dbReference>
<evidence type="ECO:0000259" key="1">
    <source>
        <dbReference type="Pfam" id="PF18413"/>
    </source>
</evidence>
<evidence type="ECO:0000313" key="3">
    <source>
        <dbReference type="EMBL" id="QCK15290.1"/>
    </source>
</evidence>
<proteinExistence type="predicted"/>
<dbReference type="AlphaFoldDB" id="A0A4D7JP61"/>
<dbReference type="RefSeq" id="WP_137090877.1">
    <property type="nucleotide sequence ID" value="NZ_CP028923.1"/>
</dbReference>
<gene>
    <name evidence="3" type="ORF">DCC35_11295</name>
</gene>
<dbReference type="Proteomes" id="UP000298616">
    <property type="component" value="Chromosome"/>
</dbReference>
<dbReference type="Pfam" id="PF20220">
    <property type="entry name" value="ABC_toxin_N"/>
    <property type="match status" value="1"/>
</dbReference>
<dbReference type="Pfam" id="PF18413">
    <property type="entry name" value="Neuraminidase"/>
    <property type="match status" value="1"/>
</dbReference>
<organism evidence="3 4">
    <name type="scientific">Mangrovivirga cuniculi</name>
    <dbReference type="NCBI Taxonomy" id="2715131"/>
    <lineage>
        <taxon>Bacteria</taxon>
        <taxon>Pseudomonadati</taxon>
        <taxon>Bacteroidota</taxon>
        <taxon>Cytophagia</taxon>
        <taxon>Cytophagales</taxon>
        <taxon>Mangrovivirgaceae</taxon>
        <taxon>Mangrovivirga</taxon>
    </lineage>
</organism>
<evidence type="ECO:0000259" key="2">
    <source>
        <dbReference type="Pfam" id="PF20220"/>
    </source>
</evidence>
<dbReference type="OrthoDB" id="9781691at2"/>
<feature type="domain" description="ABC toxin N-terminal" evidence="2">
    <location>
        <begin position="736"/>
        <end position="866"/>
    </location>
</feature>
<dbReference type="InterPro" id="IPR041079">
    <property type="entry name" value="Neuraminidase-like"/>
</dbReference>
<sequence>MWEVDMVIRQDNIGNGSLNESFLINLMYLMELKHKLGKKVSIEQVCSLFGNLNTTTRFTELHSKRDDALYQQLFLNKKLINPLDEAFEVQKVDAASNTEKIAGHKSVIQAALKLKEADLDIYLQLSKPSDGTLYIENGVDGDLILTNLSFLYRHNFLASSLKIKAEDWSTFLKIHNSDIEIFSDPKAASDLVDTIKDIQSSEYKIDDLNYLMTADLSAKVAPMEATAAGFLLSLRNSLQEKISEFDPNQYEFLQHSPPTDTDNLIELLTSLLQRLNKEDSDINYILNILENTATTETAVQGLPGGFEFPNSISDLIKIQYNDTTKIIRFTGLMTDDEKNTLLTDGALAAVKDLTTYQEAIEELYQQPRLAIKFYVPEFTTDLVNLPQSIDFNSQLPQELANKITYNVSEQQLEFRGIMSKVEKEDLDSLSADADYIDAVNNLYVQPITGTFESNELWIAPTEIDFTISDFYEIHLDLAINKLLDYLMQKETESITIVQLSDHLAIDQNLTKKLINDFNIIGTETIFEHFKDTFAASLGVVDYSGFKETFDTYYWLHRVSLFVNKWELSFDTFDWLYKYNSPTQTLDFSSLPIDSSGTISDTDKFIRTEKLLNLNAQFNVDEISILSVIEKLNNGDYATITDFVTELELLTEWSATDAEDWINNVDLTYHTDYLLAENWQRLYDSFKMLEELNAGTLTAISFTNPSMGESESLLLKQLLRSKYGAETWLTISTEIQDVLRTKKRDALAAYLLIQPQPADAPSGKWENTNDLYAYYLLDIEMSSCMLTSRLVQGSGSIQLFVQRCFMGLEPEAPVKSDGDDGDSAWKWWKWMRKYRVWEANRKVFLYPENWIEPELRPDKSSFFQDLENELLQNEINQLNVEKAYLNYLDKVNEVARLDIAAFYHEDDADQTIVHVFGRTANADPHIYYYRQYDYRRWTPWEKIEVEIVGDHLVPLVVNKRLFLYWPEFREEPDDGNNSSVPVPEENESDFQLAKTYKKTQIRLATTELRNGKWSPKKYPMITMKQIHIQEILIPPKWNFMSLINKSSMVS</sequence>
<dbReference type="InterPro" id="IPR046839">
    <property type="entry name" value="ABC_toxin_N"/>
</dbReference>